<protein>
    <submittedName>
        <fullName evidence="2">Uncharacterized protein</fullName>
    </submittedName>
</protein>
<dbReference type="EMBL" id="GBRH01235737">
    <property type="protein sequence ID" value="JAD62158.1"/>
    <property type="molecule type" value="Transcribed_RNA"/>
</dbReference>
<name>A0A0A9BJ61_ARUDO</name>
<dbReference type="AlphaFoldDB" id="A0A0A9BJ61"/>
<sequence>MAHVDESPHLPHPDAATYSSHAAAAAPHRRLELLALRPTAMNSLPGARARTAVARPDLGEEQRRRIWARRRCRAPAGGVRRVQRRGGAQSDELMCCATTSSTQNRHLRRAPPARPWP</sequence>
<reference evidence="2" key="2">
    <citation type="journal article" date="2015" name="Data Brief">
        <title>Shoot transcriptome of the giant reed, Arundo donax.</title>
        <authorList>
            <person name="Barrero R.A."/>
            <person name="Guerrero F.D."/>
            <person name="Moolhuijzen P."/>
            <person name="Goolsby J.A."/>
            <person name="Tidwell J."/>
            <person name="Bellgard S.E."/>
            <person name="Bellgard M.I."/>
        </authorList>
    </citation>
    <scope>NUCLEOTIDE SEQUENCE</scope>
    <source>
        <tissue evidence="2">Shoot tissue taken approximately 20 cm above the soil surface</tissue>
    </source>
</reference>
<reference evidence="2" key="1">
    <citation type="submission" date="2014-09" db="EMBL/GenBank/DDBJ databases">
        <authorList>
            <person name="Magalhaes I.L.F."/>
            <person name="Oliveira U."/>
            <person name="Santos F.R."/>
            <person name="Vidigal T.H.D.A."/>
            <person name="Brescovit A.D."/>
            <person name="Santos A.J."/>
        </authorList>
    </citation>
    <scope>NUCLEOTIDE SEQUENCE</scope>
    <source>
        <tissue evidence="2">Shoot tissue taken approximately 20 cm above the soil surface</tissue>
    </source>
</reference>
<evidence type="ECO:0000256" key="1">
    <source>
        <dbReference type="SAM" id="MobiDB-lite"/>
    </source>
</evidence>
<evidence type="ECO:0000313" key="2">
    <source>
        <dbReference type="EMBL" id="JAD62158.1"/>
    </source>
</evidence>
<feature type="region of interest" description="Disordered" evidence="1">
    <location>
        <begin position="1"/>
        <end position="24"/>
    </location>
</feature>
<organism evidence="2">
    <name type="scientific">Arundo donax</name>
    <name type="common">Giant reed</name>
    <name type="synonym">Donax arundinaceus</name>
    <dbReference type="NCBI Taxonomy" id="35708"/>
    <lineage>
        <taxon>Eukaryota</taxon>
        <taxon>Viridiplantae</taxon>
        <taxon>Streptophyta</taxon>
        <taxon>Embryophyta</taxon>
        <taxon>Tracheophyta</taxon>
        <taxon>Spermatophyta</taxon>
        <taxon>Magnoliopsida</taxon>
        <taxon>Liliopsida</taxon>
        <taxon>Poales</taxon>
        <taxon>Poaceae</taxon>
        <taxon>PACMAD clade</taxon>
        <taxon>Arundinoideae</taxon>
        <taxon>Arundineae</taxon>
        <taxon>Arundo</taxon>
    </lineage>
</organism>
<proteinExistence type="predicted"/>
<feature type="compositionally biased region" description="Basic and acidic residues" evidence="1">
    <location>
        <begin position="1"/>
        <end position="12"/>
    </location>
</feature>
<accession>A0A0A9BJ61</accession>